<feature type="non-terminal residue" evidence="1">
    <location>
        <position position="1"/>
    </location>
</feature>
<sequence>MQVDKVYRMKAVSWDKWRGSLDGRPTMLIKNILSHRGYKLDVHAFVREDDLDCFHTHSALSFRIVLWGGYIEELENGTKNVWFPLRFGFVTPEYSHRVDKIIFSKAYSLWIRWPKTHETQLAGKGWVQQADNSKHIIQAKESQ</sequence>
<evidence type="ECO:0000313" key="1">
    <source>
        <dbReference type="EMBL" id="KKK65163.1"/>
    </source>
</evidence>
<dbReference type="AlphaFoldDB" id="A0A0F8X8K8"/>
<evidence type="ECO:0008006" key="2">
    <source>
        <dbReference type="Google" id="ProtNLM"/>
    </source>
</evidence>
<reference evidence="1" key="1">
    <citation type="journal article" date="2015" name="Nature">
        <title>Complex archaea that bridge the gap between prokaryotes and eukaryotes.</title>
        <authorList>
            <person name="Spang A."/>
            <person name="Saw J.H."/>
            <person name="Jorgensen S.L."/>
            <person name="Zaremba-Niedzwiedzka K."/>
            <person name="Martijn J."/>
            <person name="Lind A.E."/>
            <person name="van Eijk R."/>
            <person name="Schleper C."/>
            <person name="Guy L."/>
            <person name="Ettema T.J."/>
        </authorList>
    </citation>
    <scope>NUCLEOTIDE SEQUENCE</scope>
</reference>
<proteinExistence type="predicted"/>
<gene>
    <name evidence="1" type="ORF">LCGC14_2976940</name>
</gene>
<comment type="caution">
    <text evidence="1">The sequence shown here is derived from an EMBL/GenBank/DDBJ whole genome shotgun (WGS) entry which is preliminary data.</text>
</comment>
<dbReference type="EMBL" id="LAZR01060690">
    <property type="protein sequence ID" value="KKK65163.1"/>
    <property type="molecule type" value="Genomic_DNA"/>
</dbReference>
<protein>
    <recommendedName>
        <fullName evidence="2">AraC-type arabinose-binding/dimerisation domain-containing protein</fullName>
    </recommendedName>
</protein>
<accession>A0A0F8X8K8</accession>
<name>A0A0F8X8K8_9ZZZZ</name>
<organism evidence="1">
    <name type="scientific">marine sediment metagenome</name>
    <dbReference type="NCBI Taxonomy" id="412755"/>
    <lineage>
        <taxon>unclassified sequences</taxon>
        <taxon>metagenomes</taxon>
        <taxon>ecological metagenomes</taxon>
    </lineage>
</organism>